<dbReference type="EMBL" id="PJLB01000005">
    <property type="protein sequence ID" value="PND04164.1"/>
    <property type="molecule type" value="Genomic_DNA"/>
</dbReference>
<feature type="transmembrane region" description="Helical" evidence="1">
    <location>
        <begin position="85"/>
        <end position="109"/>
    </location>
</feature>
<sequence>MTYRLNTDRLVFFSVLLWVLLPPGVFAWEGNPPGPDNVRWLEQFCSSYMQFLTLGGVLCAVIGFVCAALVWLVHRLDWARSLKISVLFVMSILCLVLYGGSLSFAVFYLPLALINPAVYCFSVGRAE</sequence>
<evidence type="ECO:0000313" key="3">
    <source>
        <dbReference type="EMBL" id="PND04164.1"/>
    </source>
</evidence>
<dbReference type="RefSeq" id="WP_012420332.1">
    <property type="nucleotide sequence ID" value="NZ_CP015409.2"/>
</dbReference>
<feature type="transmembrane region" description="Helical" evidence="1">
    <location>
        <begin position="51"/>
        <end position="73"/>
    </location>
</feature>
<evidence type="ECO:0000313" key="5">
    <source>
        <dbReference type="Proteomes" id="UP000236075"/>
    </source>
</evidence>
<evidence type="ECO:0000313" key="2">
    <source>
        <dbReference type="EMBL" id="PNC58024.1"/>
    </source>
</evidence>
<comment type="caution">
    <text evidence="2">The sequence shown here is derived from an EMBL/GenBank/DDBJ whole genome shotgun (WGS) entry which is preliminary data.</text>
</comment>
<name>A0AAP8TAJ8_9BACT</name>
<dbReference type="AlphaFoldDB" id="A0AAP8TAJ8"/>
<evidence type="ECO:0000256" key="1">
    <source>
        <dbReference type="SAM" id="Phobius"/>
    </source>
</evidence>
<dbReference type="Proteomes" id="UP000235914">
    <property type="component" value="Unassembled WGS sequence"/>
</dbReference>
<evidence type="ECO:0000313" key="4">
    <source>
        <dbReference type="Proteomes" id="UP000235914"/>
    </source>
</evidence>
<reference evidence="4 5" key="1">
    <citation type="journal article" date="2017" name="BMC Genomics">
        <title>Genome sequencing of 39 Akkermansia muciniphila isolates reveals its population structure, genomic and functional diverisity, and global distribution in mammalian gut microbiotas.</title>
        <authorList>
            <person name="Guo X."/>
            <person name="Li S."/>
            <person name="Zhang J."/>
            <person name="Wu F."/>
            <person name="Li X."/>
            <person name="Wu D."/>
            <person name="Zhang M."/>
            <person name="Ou Z."/>
            <person name="Jie Z."/>
            <person name="Yan Q."/>
            <person name="Li P."/>
            <person name="Yi J."/>
            <person name="Peng Y."/>
        </authorList>
    </citation>
    <scope>NUCLEOTIDE SEQUENCE [LARGE SCALE GENOMIC DNA]</scope>
    <source>
        <strain evidence="3 5">GP28</strain>
        <strain evidence="2 4">GP43</strain>
    </source>
</reference>
<dbReference type="Proteomes" id="UP000236075">
    <property type="component" value="Unassembled WGS sequence"/>
</dbReference>
<dbReference type="EMBL" id="PJKN01000001">
    <property type="protein sequence ID" value="PNC58024.1"/>
    <property type="molecule type" value="Genomic_DNA"/>
</dbReference>
<proteinExistence type="predicted"/>
<accession>A0AAP8TAJ8</accession>
<keyword evidence="1" id="KW-1133">Transmembrane helix</keyword>
<protein>
    <submittedName>
        <fullName evidence="2">Uncharacterized protein</fullName>
    </submittedName>
</protein>
<keyword evidence="1" id="KW-0472">Membrane</keyword>
<gene>
    <name evidence="3" type="ORF">CXT95_05205</name>
    <name evidence="2" type="ORF">CXU09_02935</name>
</gene>
<organism evidence="2 4">
    <name type="scientific">Akkermansia muciniphila</name>
    <dbReference type="NCBI Taxonomy" id="239935"/>
    <lineage>
        <taxon>Bacteria</taxon>
        <taxon>Pseudomonadati</taxon>
        <taxon>Verrucomicrobiota</taxon>
        <taxon>Verrucomicrobiia</taxon>
        <taxon>Verrucomicrobiales</taxon>
        <taxon>Akkermansiaceae</taxon>
        <taxon>Akkermansia</taxon>
    </lineage>
</organism>
<keyword evidence="1" id="KW-0812">Transmembrane</keyword>